<reference evidence="11" key="1">
    <citation type="journal article" date="2017" name="Genome Biol.">
        <title>Comparative genomics reveals high biological diversity and specific adaptations in the industrially and medically important fungal genus Aspergillus.</title>
        <authorList>
            <person name="de Vries R.P."/>
            <person name="Riley R."/>
            <person name="Wiebenga A."/>
            <person name="Aguilar-Osorio G."/>
            <person name="Amillis S."/>
            <person name="Uchima C.A."/>
            <person name="Anderluh G."/>
            <person name="Asadollahi M."/>
            <person name="Askin M."/>
            <person name="Barry K."/>
            <person name="Battaglia E."/>
            <person name="Bayram O."/>
            <person name="Benocci T."/>
            <person name="Braus-Stromeyer S.A."/>
            <person name="Caldana C."/>
            <person name="Canovas D."/>
            <person name="Cerqueira G.C."/>
            <person name="Chen F."/>
            <person name="Chen W."/>
            <person name="Choi C."/>
            <person name="Clum A."/>
            <person name="Dos Santos R.A."/>
            <person name="Damasio A.R."/>
            <person name="Diallinas G."/>
            <person name="Emri T."/>
            <person name="Fekete E."/>
            <person name="Flipphi M."/>
            <person name="Freyberg S."/>
            <person name="Gallo A."/>
            <person name="Gournas C."/>
            <person name="Habgood R."/>
            <person name="Hainaut M."/>
            <person name="Harispe M.L."/>
            <person name="Henrissat B."/>
            <person name="Hilden K.S."/>
            <person name="Hope R."/>
            <person name="Hossain A."/>
            <person name="Karabika E."/>
            <person name="Karaffa L."/>
            <person name="Karanyi Z."/>
            <person name="Krasevec N."/>
            <person name="Kuo A."/>
            <person name="Kusch H."/>
            <person name="LaButti K."/>
            <person name="Lagendijk E.L."/>
            <person name="Lapidus A."/>
            <person name="Levasseur A."/>
            <person name="Lindquist E."/>
            <person name="Lipzen A."/>
            <person name="Logrieco A.F."/>
            <person name="MacCabe A."/>
            <person name="Maekelae M.R."/>
            <person name="Malavazi I."/>
            <person name="Melin P."/>
            <person name="Meyer V."/>
            <person name="Mielnichuk N."/>
            <person name="Miskei M."/>
            <person name="Molnar A.P."/>
            <person name="Mule G."/>
            <person name="Ngan C.Y."/>
            <person name="Orejas M."/>
            <person name="Orosz E."/>
            <person name="Ouedraogo J.P."/>
            <person name="Overkamp K.M."/>
            <person name="Park H.-S."/>
            <person name="Perrone G."/>
            <person name="Piumi F."/>
            <person name="Punt P.J."/>
            <person name="Ram A.F."/>
            <person name="Ramon A."/>
            <person name="Rauscher S."/>
            <person name="Record E."/>
            <person name="Riano-Pachon D.M."/>
            <person name="Robert V."/>
            <person name="Roehrig J."/>
            <person name="Ruller R."/>
            <person name="Salamov A."/>
            <person name="Salih N.S."/>
            <person name="Samson R.A."/>
            <person name="Sandor E."/>
            <person name="Sanguinetti M."/>
            <person name="Schuetze T."/>
            <person name="Sepcic K."/>
            <person name="Shelest E."/>
            <person name="Sherlock G."/>
            <person name="Sophianopoulou V."/>
            <person name="Squina F.M."/>
            <person name="Sun H."/>
            <person name="Susca A."/>
            <person name="Todd R.B."/>
            <person name="Tsang A."/>
            <person name="Unkles S.E."/>
            <person name="van de Wiele N."/>
            <person name="van Rossen-Uffink D."/>
            <person name="Oliveira J.V."/>
            <person name="Vesth T.C."/>
            <person name="Visser J."/>
            <person name="Yu J.-H."/>
            <person name="Zhou M."/>
            <person name="Andersen M.R."/>
            <person name="Archer D.B."/>
            <person name="Baker S.E."/>
            <person name="Benoit I."/>
            <person name="Brakhage A.A."/>
            <person name="Braus G.H."/>
            <person name="Fischer R."/>
            <person name="Frisvad J.C."/>
            <person name="Goldman G.H."/>
            <person name="Houbraken J."/>
            <person name="Oakley B."/>
            <person name="Pocsi I."/>
            <person name="Scazzocchio C."/>
            <person name="Seiboth B."/>
            <person name="vanKuyk P.A."/>
            <person name="Wortman J."/>
            <person name="Dyer P.S."/>
            <person name="Grigoriev I.V."/>
        </authorList>
    </citation>
    <scope>NUCLEOTIDE SEQUENCE [LARGE SCALE GENOMIC DNA]</scope>
    <source>
        <strain evidence="11">CBS 593.65</strain>
    </source>
</reference>
<feature type="compositionally biased region" description="Acidic residues" evidence="8">
    <location>
        <begin position="237"/>
        <end position="250"/>
    </location>
</feature>
<dbReference type="InterPro" id="IPR001878">
    <property type="entry name" value="Znf_CCHC"/>
</dbReference>
<dbReference type="Gene3D" id="4.10.60.10">
    <property type="entry name" value="Zinc finger, CCHC-type"/>
    <property type="match status" value="1"/>
</dbReference>
<accession>A0A1L9TY92</accession>
<dbReference type="PANTHER" id="PTHR46543:SF1">
    <property type="entry name" value="ZINC FINGER CCHC DOMAIN-CONTAINING PROTEIN 7"/>
    <property type="match status" value="1"/>
</dbReference>
<evidence type="ECO:0000256" key="4">
    <source>
        <dbReference type="ARBA" id="ARBA00022771"/>
    </source>
</evidence>
<dbReference type="OrthoDB" id="7608935at2759"/>
<feature type="compositionally biased region" description="Acidic residues" evidence="8">
    <location>
        <begin position="1"/>
        <end position="10"/>
    </location>
</feature>
<dbReference type="GO" id="GO:0071036">
    <property type="term" value="P:nuclear polyadenylation-dependent snoRNA catabolic process"/>
    <property type="evidence" value="ECO:0007669"/>
    <property type="project" value="TreeGrafter"/>
</dbReference>
<evidence type="ECO:0000256" key="8">
    <source>
        <dbReference type="SAM" id="MobiDB-lite"/>
    </source>
</evidence>
<dbReference type="GO" id="GO:0071037">
    <property type="term" value="P:nuclear polyadenylation-dependent snRNA catabolic process"/>
    <property type="evidence" value="ECO:0007669"/>
    <property type="project" value="TreeGrafter"/>
</dbReference>
<evidence type="ECO:0000313" key="11">
    <source>
        <dbReference type="Proteomes" id="UP000184356"/>
    </source>
</evidence>
<feature type="compositionally biased region" description="Acidic residues" evidence="8">
    <location>
        <begin position="104"/>
        <end position="114"/>
    </location>
</feature>
<dbReference type="SUPFAM" id="SSF57756">
    <property type="entry name" value="Retrovirus zinc finger-like domains"/>
    <property type="match status" value="1"/>
</dbReference>
<feature type="compositionally biased region" description="Acidic residues" evidence="8">
    <location>
        <begin position="273"/>
        <end position="282"/>
    </location>
</feature>
<evidence type="ECO:0000256" key="6">
    <source>
        <dbReference type="ARBA" id="ARBA00023242"/>
    </source>
</evidence>
<comment type="subcellular location">
    <subcellularLocation>
        <location evidence="1">Nucleus</location>
    </subcellularLocation>
</comment>
<keyword evidence="4 7" id="KW-0863">Zinc-finger</keyword>
<dbReference type="SMART" id="SM00343">
    <property type="entry name" value="ZnF_C2HC"/>
    <property type="match status" value="5"/>
</dbReference>
<proteinExistence type="predicted"/>
<feature type="compositionally biased region" description="Basic and acidic residues" evidence="8">
    <location>
        <begin position="583"/>
        <end position="592"/>
    </location>
</feature>
<keyword evidence="5" id="KW-0862">Zinc</keyword>
<dbReference type="GO" id="GO:0071038">
    <property type="term" value="P:TRAMP-dependent tRNA surveillance pathway"/>
    <property type="evidence" value="ECO:0007669"/>
    <property type="project" value="TreeGrafter"/>
</dbReference>
<feature type="compositionally biased region" description="Low complexity" evidence="8">
    <location>
        <begin position="533"/>
        <end position="550"/>
    </location>
</feature>
<evidence type="ECO:0000256" key="5">
    <source>
        <dbReference type="ARBA" id="ARBA00022833"/>
    </source>
</evidence>
<evidence type="ECO:0000256" key="2">
    <source>
        <dbReference type="ARBA" id="ARBA00022723"/>
    </source>
</evidence>
<feature type="compositionally biased region" description="Low complexity" evidence="8">
    <location>
        <begin position="560"/>
        <end position="574"/>
    </location>
</feature>
<dbReference type="Proteomes" id="UP000184356">
    <property type="component" value="Unassembled WGS sequence"/>
</dbReference>
<dbReference type="InterPro" id="IPR036875">
    <property type="entry name" value="Znf_CCHC_sf"/>
</dbReference>
<feature type="compositionally biased region" description="Low complexity" evidence="8">
    <location>
        <begin position="153"/>
        <end position="164"/>
    </location>
</feature>
<dbReference type="PROSITE" id="PS50158">
    <property type="entry name" value="ZF_CCHC"/>
    <property type="match status" value="1"/>
</dbReference>
<dbReference type="VEuPathDB" id="FungiDB:ASPSYDRAFT_75001"/>
<gene>
    <name evidence="10" type="ORF">ASPSYDRAFT_75001</name>
</gene>
<keyword evidence="11" id="KW-1185">Reference proteome</keyword>
<dbReference type="GO" id="GO:0031499">
    <property type="term" value="C:TRAMP complex"/>
    <property type="evidence" value="ECO:0007669"/>
    <property type="project" value="TreeGrafter"/>
</dbReference>
<sequence>MPDLPSDDEDSRIASLGAQRNRGSASANASRSGSNTSSRHASHEPPHKRRRRGRGSQSADVQDFVPKGATFSAHSLEVDQDTESTSESGSDSGSGSGDSSESSSESESESESENDIEKGVRSDVGSAHVSAPAPNWNKTGRGVIRTSLRSRQNGNANTNTSTGSESQPAAAEKSELVNGTHGGSRSPSVVSGEQERKSNQREGDTGAPAGNDIQMEEGEVNGDQEGTSGSQSPASGDSDDSESLDSEADDSIMLNIGSRGHGRSQNDAISISDDSEADDYDPETIPISHSVGAAGIFDNQDGTPNGSAADSKESALLRFAQRYPNAPSTLADLCQEDMELQAKIVFYDRHINDINLQLPVVCMECLREGHLAEVCPTKECVHCGAWNKHQSTLCPKWRRCQRCRERGHDQKQCPSALKSSASEIPCDLCGSSDHLEFDCDFLWKLPRQDTTAAPVLVSVSCAHCTSNRHLIGDCPSLARPFLSSSFTVRGIDPNLITNINSVVNPRRGGPPPSGPPGGQRGMKIRGRADHARSPSPDSDDMMSMSMSRGGNARRGGPGGNRNANRGNINIRIGGKNNGPPPARDYRDRDDSRGYNPRQRSMSPGRDRGRSTRGRESYQPPSRSPSRGQGRPSGPSGRSRPGRGGRGGGRGGNGKRGGGDAYRPMPSAAKKAWDKYRL</sequence>
<organism evidence="10 11">
    <name type="scientific">Aspergillus sydowii CBS 593.65</name>
    <dbReference type="NCBI Taxonomy" id="1036612"/>
    <lineage>
        <taxon>Eukaryota</taxon>
        <taxon>Fungi</taxon>
        <taxon>Dikarya</taxon>
        <taxon>Ascomycota</taxon>
        <taxon>Pezizomycotina</taxon>
        <taxon>Eurotiomycetes</taxon>
        <taxon>Eurotiomycetidae</taxon>
        <taxon>Eurotiales</taxon>
        <taxon>Aspergillaceae</taxon>
        <taxon>Aspergillus</taxon>
        <taxon>Aspergillus subgen. Nidulantes</taxon>
    </lineage>
</organism>
<feature type="region of interest" description="Disordered" evidence="8">
    <location>
        <begin position="499"/>
        <end position="677"/>
    </location>
</feature>
<feature type="compositionally biased region" description="Polar residues" evidence="8">
    <location>
        <begin position="224"/>
        <end position="233"/>
    </location>
</feature>
<dbReference type="GeneID" id="63766858"/>
<dbReference type="GO" id="GO:0008270">
    <property type="term" value="F:zinc ion binding"/>
    <property type="evidence" value="ECO:0007669"/>
    <property type="project" value="UniProtKB-KW"/>
</dbReference>
<evidence type="ECO:0000256" key="3">
    <source>
        <dbReference type="ARBA" id="ARBA00022737"/>
    </source>
</evidence>
<dbReference type="GO" id="GO:0003723">
    <property type="term" value="F:RNA binding"/>
    <property type="evidence" value="ECO:0007669"/>
    <property type="project" value="TreeGrafter"/>
</dbReference>
<name>A0A1L9TY92_9EURO</name>
<feature type="compositionally biased region" description="Basic and acidic residues" evidence="8">
    <location>
        <begin position="193"/>
        <end position="204"/>
    </location>
</feature>
<feature type="region of interest" description="Disordered" evidence="8">
    <location>
        <begin position="1"/>
        <end position="287"/>
    </location>
</feature>
<keyword evidence="6" id="KW-0539">Nucleus</keyword>
<feature type="compositionally biased region" description="Low complexity" evidence="8">
    <location>
        <begin position="619"/>
        <end position="638"/>
    </location>
</feature>
<feature type="domain" description="CCHC-type" evidence="9">
    <location>
        <begin position="398"/>
        <end position="415"/>
    </location>
</feature>
<protein>
    <recommendedName>
        <fullName evidence="9">CCHC-type domain-containing protein</fullName>
    </recommendedName>
</protein>
<evidence type="ECO:0000256" key="1">
    <source>
        <dbReference type="ARBA" id="ARBA00004123"/>
    </source>
</evidence>
<evidence type="ECO:0000256" key="7">
    <source>
        <dbReference type="PROSITE-ProRule" id="PRU00047"/>
    </source>
</evidence>
<feature type="compositionally biased region" description="Low complexity" evidence="8">
    <location>
        <begin position="20"/>
        <end position="39"/>
    </location>
</feature>
<evidence type="ECO:0000313" key="10">
    <source>
        <dbReference type="EMBL" id="OJJ64372.1"/>
    </source>
</evidence>
<dbReference type="AlphaFoldDB" id="A0A1L9TY92"/>
<dbReference type="RefSeq" id="XP_040708178.1">
    <property type="nucleotide sequence ID" value="XM_040850785.1"/>
</dbReference>
<dbReference type="GO" id="GO:0071031">
    <property type="term" value="P:nuclear mRNA surveillance of mRNA 3'-end processing"/>
    <property type="evidence" value="ECO:0007669"/>
    <property type="project" value="TreeGrafter"/>
</dbReference>
<keyword evidence="2" id="KW-0479">Metal-binding</keyword>
<dbReference type="PANTHER" id="PTHR46543">
    <property type="entry name" value="ZINC FINGER CCHC DOMAIN-CONTAINING PROTEIN 7"/>
    <property type="match status" value="1"/>
</dbReference>
<dbReference type="InterPro" id="IPR051644">
    <property type="entry name" value="TRAMP_AT-DNA-binding"/>
</dbReference>
<evidence type="ECO:0000259" key="9">
    <source>
        <dbReference type="PROSITE" id="PS50158"/>
    </source>
</evidence>
<dbReference type="STRING" id="1036612.A0A1L9TY92"/>
<feature type="compositionally biased region" description="Low complexity" evidence="8">
    <location>
        <begin position="85"/>
        <end position="103"/>
    </location>
</feature>
<dbReference type="GO" id="GO:0071035">
    <property type="term" value="P:nuclear polyadenylation-dependent rRNA catabolic process"/>
    <property type="evidence" value="ECO:0007669"/>
    <property type="project" value="TreeGrafter"/>
</dbReference>
<feature type="compositionally biased region" description="Gly residues" evidence="8">
    <location>
        <begin position="641"/>
        <end position="659"/>
    </location>
</feature>
<keyword evidence="3" id="KW-0677">Repeat</keyword>
<feature type="compositionally biased region" description="Basic and acidic residues" evidence="8">
    <location>
        <begin position="604"/>
        <end position="615"/>
    </location>
</feature>
<dbReference type="EMBL" id="KV878582">
    <property type="protein sequence ID" value="OJJ64372.1"/>
    <property type="molecule type" value="Genomic_DNA"/>
</dbReference>
<dbReference type="GO" id="GO:0071039">
    <property type="term" value="P:nuclear polyadenylation-dependent CUT catabolic process"/>
    <property type="evidence" value="ECO:0007669"/>
    <property type="project" value="TreeGrafter"/>
</dbReference>